<dbReference type="eggNOG" id="arCOG05666">
    <property type="taxonomic scope" value="Archaea"/>
</dbReference>
<dbReference type="PaxDb" id="768679-TTX_1634"/>
<dbReference type="Gene3D" id="3.60.21.10">
    <property type="match status" value="2"/>
</dbReference>
<protein>
    <submittedName>
        <fullName evidence="2">Calcineurin superfamily phosphohydrolase</fullName>
    </submittedName>
</protein>
<dbReference type="EMBL" id="FN869859">
    <property type="protein sequence ID" value="CCC82258.1"/>
    <property type="molecule type" value="Genomic_DNA"/>
</dbReference>
<accession>G4RL13</accession>
<dbReference type="HOGENOM" id="CLU_1381455_0_0_2"/>
<gene>
    <name evidence="2" type="ordered locus">TTX_1634</name>
</gene>
<dbReference type="InterPro" id="IPR024654">
    <property type="entry name" value="Calcineurin-like_PHP_lpxH"/>
</dbReference>
<evidence type="ECO:0000259" key="1">
    <source>
        <dbReference type="Pfam" id="PF12850"/>
    </source>
</evidence>
<dbReference type="SUPFAM" id="SSF56300">
    <property type="entry name" value="Metallo-dependent phosphatases"/>
    <property type="match status" value="1"/>
</dbReference>
<feature type="domain" description="Calcineurin-like phosphoesterase" evidence="1">
    <location>
        <begin position="2"/>
        <end position="175"/>
    </location>
</feature>
<evidence type="ECO:0000313" key="3">
    <source>
        <dbReference type="Proteomes" id="UP000002654"/>
    </source>
</evidence>
<dbReference type="PATRIC" id="fig|768679.9.peg.1655"/>
<dbReference type="InterPro" id="IPR029052">
    <property type="entry name" value="Metallo-depent_PP-like"/>
</dbReference>
<evidence type="ECO:0000313" key="2">
    <source>
        <dbReference type="EMBL" id="CCC82258.1"/>
    </source>
</evidence>
<dbReference type="Proteomes" id="UP000002654">
    <property type="component" value="Chromosome"/>
</dbReference>
<keyword evidence="3" id="KW-1185">Reference proteome</keyword>
<sequence length="200" mass="22109">MLVFSDVHLGSPRSRIRELRRCLKGIDAEVVAVAGDLFDDEHRPVGRDEARALFRRALAALGIKPRMLIVSLSSSSHDPQIAGSFTDKIDGVEVMACNCPISFEYGGVKFVITHGDLALGDGFLAYLVDLIRPGQIGRLLRRRLGVQQNEWLIYGHSHVPYLSGEERILNPGAWKIYGIRRLLGAVYEMPSAKLICKPGS</sequence>
<name>G4RL13_THETK</name>
<dbReference type="Pfam" id="PF12850">
    <property type="entry name" value="Metallophos_2"/>
    <property type="match status" value="1"/>
</dbReference>
<reference evidence="2 3" key="1">
    <citation type="journal article" date="2011" name="PLoS ONE">
        <title>The complete genome sequence of Thermoproteus tenax: a physiologically versatile member of the Crenarchaeota.</title>
        <authorList>
            <person name="Siebers B."/>
            <person name="Zaparty M."/>
            <person name="Raddatz G."/>
            <person name="Tjaden B."/>
            <person name="Albers S.V."/>
            <person name="Bell S.D."/>
            <person name="Blombach F."/>
            <person name="Kletzin A."/>
            <person name="Kyrpides N."/>
            <person name="Lanz C."/>
            <person name="Plagens A."/>
            <person name="Rampp M."/>
            <person name="Rosinus A."/>
            <person name="von Jan M."/>
            <person name="Makarova K.S."/>
            <person name="Klenk H.P."/>
            <person name="Schuster S.C."/>
            <person name="Hensel R."/>
        </authorList>
    </citation>
    <scope>NUCLEOTIDE SEQUENCE [LARGE SCALE GENOMIC DNA]</scope>
    <source>
        <strain evidence="3">ATCC 35583 / DSM 2078 / JCM 9277 / NBRC 100435 / Kra 1</strain>
    </source>
</reference>
<dbReference type="GeneID" id="11262516"/>
<organism evidence="2 3">
    <name type="scientific">Thermoproteus tenax (strain ATCC 35583 / DSM 2078 / JCM 9277 / NBRC 100435 / Kra 1)</name>
    <dbReference type="NCBI Taxonomy" id="768679"/>
    <lineage>
        <taxon>Archaea</taxon>
        <taxon>Thermoproteota</taxon>
        <taxon>Thermoprotei</taxon>
        <taxon>Thermoproteales</taxon>
        <taxon>Thermoproteaceae</taxon>
        <taxon>Thermoproteus</taxon>
    </lineage>
</organism>
<dbReference type="KEGG" id="ttn:TTX_1634"/>
<dbReference type="RefSeq" id="WP_014127512.1">
    <property type="nucleotide sequence ID" value="NC_016070.1"/>
</dbReference>
<dbReference type="OrthoDB" id="28355at2157"/>
<proteinExistence type="predicted"/>
<dbReference type="AlphaFoldDB" id="G4RL13"/>